<dbReference type="AlphaFoldDB" id="A0A972FW88"/>
<accession>A0A972FW88</accession>
<dbReference type="SUPFAM" id="SSF158446">
    <property type="entry name" value="IVS-encoded protein-like"/>
    <property type="match status" value="1"/>
</dbReference>
<dbReference type="Gene3D" id="1.20.1440.60">
    <property type="entry name" value="23S rRNA-intervening sequence"/>
    <property type="match status" value="1"/>
</dbReference>
<dbReference type="Proteomes" id="UP000712080">
    <property type="component" value="Unassembled WGS sequence"/>
</dbReference>
<proteinExistence type="predicted"/>
<comment type="caution">
    <text evidence="1">The sequence shown here is derived from an EMBL/GenBank/DDBJ whole genome shotgun (WGS) entry which is preliminary data.</text>
</comment>
<evidence type="ECO:0000313" key="1">
    <source>
        <dbReference type="EMBL" id="NMH28775.1"/>
    </source>
</evidence>
<dbReference type="EMBL" id="JAAMPU010000107">
    <property type="protein sequence ID" value="NMH28775.1"/>
    <property type="molecule type" value="Genomic_DNA"/>
</dbReference>
<reference evidence="1" key="1">
    <citation type="submission" date="2020-02" db="EMBL/GenBank/DDBJ databases">
        <title>Flavobacterium sp. genome.</title>
        <authorList>
            <person name="Jung H.S."/>
            <person name="Baek J.H."/>
            <person name="Jeon C.O."/>
        </authorList>
    </citation>
    <scope>NUCLEOTIDE SEQUENCE</scope>
    <source>
        <strain evidence="1">SE-s28</strain>
    </source>
</reference>
<sequence>MKPHQKLNAWIKGCELVKELYVFTNTFPVAERFGLTSQIRRAAVSVPVNIAEGAARKGKKEFIYFLYISLGSLTELDTLLHLSNSLGFGETSDIDKLNVKCDRVGKMIYGLIKNLERP</sequence>
<protein>
    <submittedName>
        <fullName evidence="1">Four helix bundle protein</fullName>
    </submittedName>
</protein>
<dbReference type="CDD" id="cd16377">
    <property type="entry name" value="23S_rRNA_IVP_like"/>
    <property type="match status" value="1"/>
</dbReference>
<name>A0A972FW88_9FLAO</name>
<evidence type="ECO:0000313" key="2">
    <source>
        <dbReference type="Proteomes" id="UP000712080"/>
    </source>
</evidence>
<dbReference type="InterPro" id="IPR012657">
    <property type="entry name" value="23S_rRNA-intervening_sequence"/>
</dbReference>
<gene>
    <name evidence="1" type="ORF">G6047_12090</name>
</gene>
<dbReference type="Pfam" id="PF05635">
    <property type="entry name" value="23S_rRNA_IVP"/>
    <property type="match status" value="1"/>
</dbReference>
<keyword evidence="2" id="KW-1185">Reference proteome</keyword>
<dbReference type="NCBIfam" id="TIGR02436">
    <property type="entry name" value="four helix bundle protein"/>
    <property type="match status" value="1"/>
</dbReference>
<dbReference type="RefSeq" id="WP_169527887.1">
    <property type="nucleotide sequence ID" value="NZ_JAAMPU010000107.1"/>
</dbReference>
<dbReference type="InterPro" id="IPR036583">
    <property type="entry name" value="23S_rRNA_IVS_sf"/>
</dbReference>
<dbReference type="PANTHER" id="PTHR38471">
    <property type="entry name" value="FOUR HELIX BUNDLE PROTEIN"/>
    <property type="match status" value="1"/>
</dbReference>
<organism evidence="1 2">
    <name type="scientific">Flavobacterium silvaticum</name>
    <dbReference type="NCBI Taxonomy" id="1852020"/>
    <lineage>
        <taxon>Bacteria</taxon>
        <taxon>Pseudomonadati</taxon>
        <taxon>Bacteroidota</taxon>
        <taxon>Flavobacteriia</taxon>
        <taxon>Flavobacteriales</taxon>
        <taxon>Flavobacteriaceae</taxon>
        <taxon>Flavobacterium</taxon>
    </lineage>
</organism>
<dbReference type="PANTHER" id="PTHR38471:SF2">
    <property type="entry name" value="FOUR HELIX BUNDLE PROTEIN"/>
    <property type="match status" value="1"/>
</dbReference>